<dbReference type="GO" id="GO:0004709">
    <property type="term" value="F:MAP kinase kinase kinase activity"/>
    <property type="evidence" value="ECO:0007669"/>
    <property type="project" value="UniProtKB-EC"/>
</dbReference>
<evidence type="ECO:0000256" key="4">
    <source>
        <dbReference type="ARBA" id="ARBA00022527"/>
    </source>
</evidence>
<dbReference type="GO" id="GO:0046872">
    <property type="term" value="F:metal ion binding"/>
    <property type="evidence" value="ECO:0007669"/>
    <property type="project" value="UniProtKB-KW"/>
</dbReference>
<keyword evidence="10" id="KW-0460">Magnesium</keyword>
<dbReference type="PROSITE" id="PS50011">
    <property type="entry name" value="PROTEIN_KINASE_DOM"/>
    <property type="match status" value="1"/>
</dbReference>
<evidence type="ECO:0000256" key="11">
    <source>
        <dbReference type="ARBA" id="ARBA00023054"/>
    </source>
</evidence>
<feature type="coiled-coil region" evidence="15">
    <location>
        <begin position="203"/>
        <end position="237"/>
    </location>
</feature>
<dbReference type="OrthoDB" id="275301at2759"/>
<dbReference type="EMBL" id="CAJFCJ010000011">
    <property type="protein sequence ID" value="CAD5119940.1"/>
    <property type="molecule type" value="Genomic_DNA"/>
</dbReference>
<comment type="catalytic activity">
    <reaction evidence="12">
        <text>L-threonyl-[protein] + ATP = O-phospho-L-threonyl-[protein] + ADP + H(+)</text>
        <dbReference type="Rhea" id="RHEA:46608"/>
        <dbReference type="Rhea" id="RHEA-COMP:11060"/>
        <dbReference type="Rhea" id="RHEA-COMP:11605"/>
        <dbReference type="ChEBI" id="CHEBI:15378"/>
        <dbReference type="ChEBI" id="CHEBI:30013"/>
        <dbReference type="ChEBI" id="CHEBI:30616"/>
        <dbReference type="ChEBI" id="CHEBI:61977"/>
        <dbReference type="ChEBI" id="CHEBI:456216"/>
        <dbReference type="EC" id="2.7.11.25"/>
    </reaction>
</comment>
<reference evidence="18 19" key="1">
    <citation type="submission" date="2020-08" db="EMBL/GenBank/DDBJ databases">
        <authorList>
            <person name="Hejnol A."/>
        </authorList>
    </citation>
    <scope>NUCLEOTIDE SEQUENCE [LARGE SCALE GENOMIC DNA]</scope>
</reference>
<evidence type="ECO:0000256" key="10">
    <source>
        <dbReference type="ARBA" id="ARBA00022842"/>
    </source>
</evidence>
<dbReference type="Pfam" id="PF20309">
    <property type="entry name" value="DRHyd-ASK"/>
    <property type="match status" value="1"/>
</dbReference>
<evidence type="ECO:0000256" key="2">
    <source>
        <dbReference type="ARBA" id="ARBA00006529"/>
    </source>
</evidence>
<dbReference type="InterPro" id="IPR000719">
    <property type="entry name" value="Prot_kinase_dom"/>
</dbReference>
<dbReference type="Proteomes" id="UP000549394">
    <property type="component" value="Unassembled WGS sequence"/>
</dbReference>
<dbReference type="Gene3D" id="1.10.510.10">
    <property type="entry name" value="Transferase(Phosphotransferase) domain 1"/>
    <property type="match status" value="1"/>
</dbReference>
<evidence type="ECO:0000259" key="17">
    <source>
        <dbReference type="PROSITE" id="PS50011"/>
    </source>
</evidence>
<keyword evidence="5" id="KW-0808">Transferase</keyword>
<keyword evidence="8" id="KW-0418">Kinase</keyword>
<evidence type="ECO:0000256" key="16">
    <source>
        <dbReference type="SAM" id="MobiDB-lite"/>
    </source>
</evidence>
<evidence type="ECO:0000313" key="19">
    <source>
        <dbReference type="Proteomes" id="UP000549394"/>
    </source>
</evidence>
<dbReference type="Gene3D" id="3.30.200.20">
    <property type="entry name" value="Phosphorylase Kinase, domain 1"/>
    <property type="match status" value="1"/>
</dbReference>
<evidence type="ECO:0000256" key="9">
    <source>
        <dbReference type="ARBA" id="ARBA00022840"/>
    </source>
</evidence>
<keyword evidence="9 14" id="KW-0067">ATP-binding</keyword>
<dbReference type="Pfam" id="PF19039">
    <property type="entry name" value="ASK_PH"/>
    <property type="match status" value="1"/>
</dbReference>
<feature type="compositionally biased region" description="Polar residues" evidence="16">
    <location>
        <begin position="926"/>
        <end position="940"/>
    </location>
</feature>
<dbReference type="InterPro" id="IPR008271">
    <property type="entry name" value="Ser/Thr_kinase_AS"/>
</dbReference>
<dbReference type="InterPro" id="IPR013761">
    <property type="entry name" value="SAM/pointed_sf"/>
</dbReference>
<dbReference type="Pfam" id="PF13281">
    <property type="entry name" value="MAP3K_TRAF_bd"/>
    <property type="match status" value="1"/>
</dbReference>
<keyword evidence="11 15" id="KW-0175">Coiled coil</keyword>
<evidence type="ECO:0000256" key="8">
    <source>
        <dbReference type="ARBA" id="ARBA00022777"/>
    </source>
</evidence>
<dbReference type="Pfam" id="PF20302">
    <property type="entry name" value="HisK-N-like"/>
    <property type="match status" value="1"/>
</dbReference>
<feature type="domain" description="Protein kinase" evidence="17">
    <location>
        <begin position="632"/>
        <end position="890"/>
    </location>
</feature>
<keyword evidence="19" id="KW-1185">Reference proteome</keyword>
<dbReference type="InterPro" id="IPR011009">
    <property type="entry name" value="Kinase-like_dom_sf"/>
</dbReference>
<evidence type="ECO:0000256" key="3">
    <source>
        <dbReference type="ARBA" id="ARBA00012406"/>
    </source>
</evidence>
<evidence type="ECO:0000256" key="14">
    <source>
        <dbReference type="PROSITE-ProRule" id="PRU10141"/>
    </source>
</evidence>
<comment type="caution">
    <text evidence="18">The sequence shown here is derived from an EMBL/GenBank/DDBJ whole genome shotgun (WGS) entry which is preliminary data.</text>
</comment>
<dbReference type="PROSITE" id="PS00107">
    <property type="entry name" value="PROTEIN_KINASE_ATP"/>
    <property type="match status" value="1"/>
</dbReference>
<dbReference type="PANTHER" id="PTHR11584:SF394">
    <property type="entry name" value="APOPTOTIC SIGNAL-REGULATING KINASE 1, ISOFORM C"/>
    <property type="match status" value="1"/>
</dbReference>
<dbReference type="PANTHER" id="PTHR11584">
    <property type="entry name" value="SERINE/THREONINE PROTEIN KINASE"/>
    <property type="match status" value="1"/>
</dbReference>
<dbReference type="EC" id="2.7.11.25" evidence="3"/>
<keyword evidence="7 14" id="KW-0547">Nucleotide-binding</keyword>
<dbReference type="InterPro" id="IPR046873">
    <property type="entry name" value="HisK-N-like"/>
</dbReference>
<dbReference type="Pfam" id="PF00069">
    <property type="entry name" value="Pkinase"/>
    <property type="match status" value="1"/>
</dbReference>
<feature type="binding site" evidence="14">
    <location>
        <position position="661"/>
    </location>
    <ligand>
        <name>ATP</name>
        <dbReference type="ChEBI" id="CHEBI:30616"/>
    </ligand>
</feature>
<dbReference type="Gene3D" id="1.10.150.50">
    <property type="entry name" value="Transcription Factor, Ets-1"/>
    <property type="match status" value="1"/>
</dbReference>
<evidence type="ECO:0000256" key="12">
    <source>
        <dbReference type="ARBA" id="ARBA00047559"/>
    </source>
</evidence>
<dbReference type="SMART" id="SM00220">
    <property type="entry name" value="S_TKc"/>
    <property type="match status" value="1"/>
</dbReference>
<dbReference type="InterPro" id="IPR046872">
    <property type="entry name" value="DRHyd-ASK"/>
</dbReference>
<proteinExistence type="inferred from homology"/>
<protein>
    <recommendedName>
        <fullName evidence="3">mitogen-activated protein kinase kinase kinase</fullName>
        <ecNumber evidence="3">2.7.11.25</ecNumber>
    </recommendedName>
</protein>
<dbReference type="PROSITE" id="PS00108">
    <property type="entry name" value="PROTEIN_KINASE_ST"/>
    <property type="match status" value="1"/>
</dbReference>
<evidence type="ECO:0000256" key="5">
    <source>
        <dbReference type="ARBA" id="ARBA00022679"/>
    </source>
</evidence>
<evidence type="ECO:0000256" key="7">
    <source>
        <dbReference type="ARBA" id="ARBA00022741"/>
    </source>
</evidence>
<dbReference type="InterPro" id="IPR017441">
    <property type="entry name" value="Protein_kinase_ATP_BS"/>
</dbReference>
<feature type="region of interest" description="Disordered" evidence="16">
    <location>
        <begin position="881"/>
        <end position="947"/>
    </location>
</feature>
<dbReference type="SUPFAM" id="SSF47769">
    <property type="entry name" value="SAM/Pointed domain"/>
    <property type="match status" value="1"/>
</dbReference>
<dbReference type="InterPro" id="IPR025136">
    <property type="entry name" value="MAP3K_TRAF-bd"/>
</dbReference>
<evidence type="ECO:0000313" key="18">
    <source>
        <dbReference type="EMBL" id="CAD5119940.1"/>
    </source>
</evidence>
<evidence type="ECO:0000256" key="15">
    <source>
        <dbReference type="SAM" id="Coils"/>
    </source>
</evidence>
<sequence>MATTKSPKNDPPSTAKLSVACVITLTSVAGGKLEYNVANAVSARKSAFEDLQKICNELKLELIHIPFEKLDFGEGATLDTFYNADVAVVDTSIDTQQSALMYHVGVRESSGMSESILIMHQPKFQAASSVKNSCSNAEFIPYTFKDDINCCIVMELFGKLDLSQSMSACQLRPDQPYSLQAKFRHILKKVQQKTYTRSTEKFIADIRKARQKHANDMEELSKRLKAFRNRLMDLNNLTPEVILNMLLSYREVQDYDEMVSLVEDVKRIPDTKIAEELHIQNMYAFALNRRNKTGDRDKALTVIQEAVKNKKDEEVPPDITCLCGRIYKDKFVESNCADTDALKNAVEWYRRGYVRQPNEYAGINLATLMVISGDCLSESAMLRDIFLHLNNLIGKKGTLQDLTDYWDVATFFEISVLAEDYAKASQAAEVMFKLEPPIWYLKSTMGNIKLITNYRRELKKKKGESVDFDFFDKDEDEKLFEFWFYFFSEGASDESSTTWPVLLAEDGVTNKNLIPCNTQINVSDQYDDDQTLITIEYVAENAEGLSEQSWKFSPTSIRFVSLLKIDNRAAVLHVHDYADTFKLYFPSDLHSKRFYALVRDTLDGLESCLNLTEMETKMEGPSINYEYELDQKGDRIMLGKGTYGTVYAARDVNTQVSIAVKEIPEVHNDEVQTLHEEIVLQSKLSHKNIVKYLGSVSEGGFFKIFMERVPGGTLSRLLSSVWGKLIDREGTIVYYTKQILKGLKYLHDMKIVHRDIKGGNVLVNTYSGTVKISDFGTSKRLNGINPLAETFAGTVQYMAPEVIAIGPQGYGPAADIWSLGCTVIEMATGKPPFMELGPQSHVLFQVGKFKMHPEVPDQLSEYAQDFLSKCFEKDPTKRPTAAQLLEHPFLSDKSNPSKRRKVAPSSADKFARSVSMPGIQHHRTESPNSLHRFSSQTGELPSSHIGRMKSPNLRITLNPDRYVDLITQALERNDRRGNTETNLYLCAFSMYSRNNDGQYLTVNWDGQRSRSFSMDSQPSDIVSPSATPEIEQADTMQGADFVQFHQRETERRQTFKNIMKDEEQRKLIIAEWRSYVKDIKGSTKCSEYYGKIYDGVISYIDENIPEKREAVWKRIFSNLFSNSADVEEGKQKFFPEPTVFNQETFDVDLFHELANILAMFPNAVLSIIKKHHQIEPHWVFGYQAIMNEAYQSALLTLQYVFQPADERARMDESHVSFTNHCQKEISDNLKTDTSHLLVELKELQEQNQRLWQSLISSEKEVNTLLKNSLDSRNSLINHLRSINSSRNSLITTSSTAPTTPANCLDMQLVNWLKELQADQATIDIFIEEQYTYTDVLKLMTRDDLSRLNIKGGIMCRIWSTICRMREKGA</sequence>
<comment type="similarity">
    <text evidence="2">Belongs to the protein kinase superfamily. STE Ser/Thr protein kinase family. MAP kinase kinase kinase subfamily.</text>
</comment>
<gene>
    <name evidence="18" type="ORF">DGYR_LOCUS8113</name>
</gene>
<accession>A0A7I8VUD5</accession>
<evidence type="ECO:0000256" key="1">
    <source>
        <dbReference type="ARBA" id="ARBA00001946"/>
    </source>
</evidence>
<evidence type="ECO:0000256" key="13">
    <source>
        <dbReference type="ARBA" id="ARBA00048329"/>
    </source>
</evidence>
<dbReference type="InterPro" id="IPR043969">
    <property type="entry name" value="MAP3K_PH"/>
</dbReference>
<evidence type="ECO:0000256" key="6">
    <source>
        <dbReference type="ARBA" id="ARBA00022723"/>
    </source>
</evidence>
<name>A0A7I8VUD5_9ANNE</name>
<comment type="cofactor">
    <cofactor evidence="1">
        <name>Mg(2+)</name>
        <dbReference type="ChEBI" id="CHEBI:18420"/>
    </cofactor>
</comment>
<dbReference type="SUPFAM" id="SSF56112">
    <property type="entry name" value="Protein kinase-like (PK-like)"/>
    <property type="match status" value="1"/>
</dbReference>
<keyword evidence="6" id="KW-0479">Metal-binding</keyword>
<comment type="catalytic activity">
    <reaction evidence="13">
        <text>L-seryl-[protein] + ATP = O-phospho-L-seryl-[protein] + ADP + H(+)</text>
        <dbReference type="Rhea" id="RHEA:17989"/>
        <dbReference type="Rhea" id="RHEA-COMP:9863"/>
        <dbReference type="Rhea" id="RHEA-COMP:11604"/>
        <dbReference type="ChEBI" id="CHEBI:15378"/>
        <dbReference type="ChEBI" id="CHEBI:29999"/>
        <dbReference type="ChEBI" id="CHEBI:30616"/>
        <dbReference type="ChEBI" id="CHEBI:83421"/>
        <dbReference type="ChEBI" id="CHEBI:456216"/>
        <dbReference type="EC" id="2.7.11.25"/>
    </reaction>
</comment>
<dbReference type="GO" id="GO:0005524">
    <property type="term" value="F:ATP binding"/>
    <property type="evidence" value="ECO:0007669"/>
    <property type="project" value="UniProtKB-UniRule"/>
</dbReference>
<keyword evidence="4" id="KW-0723">Serine/threonine-protein kinase</keyword>
<organism evidence="18 19">
    <name type="scientific">Dimorphilus gyrociliatus</name>
    <dbReference type="NCBI Taxonomy" id="2664684"/>
    <lineage>
        <taxon>Eukaryota</taxon>
        <taxon>Metazoa</taxon>
        <taxon>Spiralia</taxon>
        <taxon>Lophotrochozoa</taxon>
        <taxon>Annelida</taxon>
        <taxon>Polychaeta</taxon>
        <taxon>Polychaeta incertae sedis</taxon>
        <taxon>Dinophilidae</taxon>
        <taxon>Dimorphilus</taxon>
    </lineage>
</organism>